<evidence type="ECO:0000259" key="1">
    <source>
        <dbReference type="PROSITE" id="PS50878"/>
    </source>
</evidence>
<dbReference type="InterPro" id="IPR000477">
    <property type="entry name" value="RT_dom"/>
</dbReference>
<dbReference type="SUPFAM" id="SSF56672">
    <property type="entry name" value="DNA/RNA polymerases"/>
    <property type="match status" value="1"/>
</dbReference>
<organism evidence="2">
    <name type="scientific">Heliothis virescens</name>
    <name type="common">Tobacco budworm moth</name>
    <dbReference type="NCBI Taxonomy" id="7102"/>
    <lineage>
        <taxon>Eukaryota</taxon>
        <taxon>Metazoa</taxon>
        <taxon>Ecdysozoa</taxon>
        <taxon>Arthropoda</taxon>
        <taxon>Hexapoda</taxon>
        <taxon>Insecta</taxon>
        <taxon>Pterygota</taxon>
        <taxon>Neoptera</taxon>
        <taxon>Endopterygota</taxon>
        <taxon>Lepidoptera</taxon>
        <taxon>Glossata</taxon>
        <taxon>Ditrysia</taxon>
        <taxon>Noctuoidea</taxon>
        <taxon>Noctuidae</taxon>
        <taxon>Heliothinae</taxon>
        <taxon>Heliothis</taxon>
    </lineage>
</organism>
<reference evidence="2" key="1">
    <citation type="submission" date="2017-09" db="EMBL/GenBank/DDBJ databases">
        <title>Contemporary evolution of a Lepidopteran species, Heliothis virescens, in response to modern agricultural practices.</title>
        <authorList>
            <person name="Fritz M.L."/>
            <person name="Deyonke A.M."/>
            <person name="Papanicolaou A."/>
            <person name="Micinski S."/>
            <person name="Westbrook J."/>
            <person name="Gould F."/>
        </authorList>
    </citation>
    <scope>NUCLEOTIDE SEQUENCE [LARGE SCALE GENOMIC DNA]</scope>
    <source>
        <strain evidence="2">HvINT-</strain>
        <tissue evidence="2">Whole body</tissue>
    </source>
</reference>
<dbReference type="EMBL" id="NWSH01000012">
    <property type="protein sequence ID" value="PCG80896.1"/>
    <property type="molecule type" value="Genomic_DNA"/>
</dbReference>
<dbReference type="InterPro" id="IPR043502">
    <property type="entry name" value="DNA/RNA_pol_sf"/>
</dbReference>
<dbReference type="CDD" id="cd01650">
    <property type="entry name" value="RT_nLTR_like"/>
    <property type="match status" value="1"/>
</dbReference>
<dbReference type="Pfam" id="PF00078">
    <property type="entry name" value="RVT_1"/>
    <property type="match status" value="1"/>
</dbReference>
<accession>A0A2A4KA90</accession>
<dbReference type="AlphaFoldDB" id="A0A2A4KA90"/>
<dbReference type="STRING" id="7102.A0A2A4KA90"/>
<protein>
    <recommendedName>
        <fullName evidence="1">Reverse transcriptase domain-containing protein</fullName>
    </recommendedName>
</protein>
<dbReference type="GO" id="GO:0071897">
    <property type="term" value="P:DNA biosynthetic process"/>
    <property type="evidence" value="ECO:0007669"/>
    <property type="project" value="UniProtKB-ARBA"/>
</dbReference>
<comment type="caution">
    <text evidence="2">The sequence shown here is derived from an EMBL/GenBank/DDBJ whole genome shotgun (WGS) entry which is preliminary data.</text>
</comment>
<feature type="domain" description="Reverse transcriptase" evidence="1">
    <location>
        <begin position="193"/>
        <end position="466"/>
    </location>
</feature>
<gene>
    <name evidence="2" type="ORF">B5V51_665</name>
</gene>
<evidence type="ECO:0000313" key="2">
    <source>
        <dbReference type="EMBL" id="PCG80896.1"/>
    </source>
</evidence>
<dbReference type="PROSITE" id="PS50878">
    <property type="entry name" value="RT_POL"/>
    <property type="match status" value="1"/>
</dbReference>
<dbReference type="PANTHER" id="PTHR19446">
    <property type="entry name" value="REVERSE TRANSCRIPTASES"/>
    <property type="match status" value="1"/>
</dbReference>
<sequence length="610" mass="68819">MVGRESSKRCPKKVIVGWNKHVAEAHRDAQQKFKVWVWYGKPTTGPYYNDMYETRKIFKSRLKWCQDHESQIKMDIIASHHSKKNFCAFWKHTNKLQTRPGIPVSVGGVSEPEKIANLFKECFTVKSPLGPSRTLINAEPGMALGVNFKSVEVAKSISSMSRGKSPGHDGLSIEHLRFAGPHLPRVLAMLYSFCMGHSYLPSEMLRTVVVPIVKNKTGDLADSGNYRPISLATVISKVLDSMLNTKLNKFVTLHANQFGFRPGLSTESAVLCVKHTVAYYSKRETPVYACFLDLSKAFDLVSYDVLWAKLEKLKLPTEIQNILKFWYGNQVNNVRWAGTLSRSYGLECGVRQGGLTSPTLFNLYMNELIEGLSSTRVGCFIDGVSVNNISYADDMVLLSASVCGLRKLIAQCEVYARTHGLMYNCSKSEIMVFESGGRSPDTMPVILLNEKPLKRTYKFKYLGHILTPDLKDDADVERERRALSIRANMLVRRFARCSLPVKVTLFRAYCTTFYTCSLWARCTRKSYSALRVQYNNAFRMLVGLPRFCSASGMFADAHIDCFYATMRKRCASLVSRVRASSNSVLNMIADRLDCNYINRCCAISHGMAQQ</sequence>
<proteinExistence type="predicted"/>
<name>A0A2A4KA90_HELVI</name>